<keyword evidence="3" id="KW-1185">Reference proteome</keyword>
<gene>
    <name evidence="2" type="ORF">Pfra01_000478100</name>
</gene>
<keyword evidence="1" id="KW-0175">Coiled coil</keyword>
<dbReference type="Proteomes" id="UP001165121">
    <property type="component" value="Unassembled WGS sequence"/>
</dbReference>
<protein>
    <submittedName>
        <fullName evidence="2">Unnamed protein product</fullName>
    </submittedName>
</protein>
<evidence type="ECO:0000256" key="1">
    <source>
        <dbReference type="SAM" id="Coils"/>
    </source>
</evidence>
<dbReference type="EMBL" id="BSXT01000374">
    <property type="protein sequence ID" value="GMF25975.1"/>
    <property type="molecule type" value="Genomic_DNA"/>
</dbReference>
<feature type="coiled-coil region" evidence="1">
    <location>
        <begin position="237"/>
        <end position="264"/>
    </location>
</feature>
<organism evidence="2 3">
    <name type="scientific">Phytophthora fragariaefolia</name>
    <dbReference type="NCBI Taxonomy" id="1490495"/>
    <lineage>
        <taxon>Eukaryota</taxon>
        <taxon>Sar</taxon>
        <taxon>Stramenopiles</taxon>
        <taxon>Oomycota</taxon>
        <taxon>Peronosporomycetes</taxon>
        <taxon>Peronosporales</taxon>
        <taxon>Peronosporaceae</taxon>
        <taxon>Phytophthora</taxon>
    </lineage>
</organism>
<accession>A0A9W6U4T7</accession>
<reference evidence="2" key="1">
    <citation type="submission" date="2023-04" db="EMBL/GenBank/DDBJ databases">
        <title>Phytophthora fragariaefolia NBRC 109709.</title>
        <authorList>
            <person name="Ichikawa N."/>
            <person name="Sato H."/>
            <person name="Tonouchi N."/>
        </authorList>
    </citation>
    <scope>NUCLEOTIDE SEQUENCE</scope>
    <source>
        <strain evidence="2">NBRC 109709</strain>
    </source>
</reference>
<name>A0A9W6U4T7_9STRA</name>
<evidence type="ECO:0000313" key="3">
    <source>
        <dbReference type="Proteomes" id="UP001165121"/>
    </source>
</evidence>
<proteinExistence type="predicted"/>
<evidence type="ECO:0000313" key="2">
    <source>
        <dbReference type="EMBL" id="GMF25975.1"/>
    </source>
</evidence>
<sequence>MHQLASAIVPLGGAQVEDNQEVEPIVIQGWARDNDNVFSGSTLTSKLEAQINGALTTMENSINAHGTSLVSTYEERILSSLKQARDEFDASADLQSEWIEKRLNAKLEAAKKAEEIARKTALRTQEIMFEQQDAQISTLSTQLAQTHGDAIERRLQEKLTHAMKECQSQVQRHTDLRIADAEKKYEIAQEIAQREMNAAINTNNATIESKLEKQLTASHNDTTVKVCSLEQELRQGKQNFSYQIAQLELRVSQMEQKAAKLEALAEICLLQHELHEIKKLCIDQGARLSSRVSKLKKKFPKVNQK</sequence>
<dbReference type="OrthoDB" id="146233at2759"/>
<dbReference type="AlphaFoldDB" id="A0A9W6U4T7"/>
<comment type="caution">
    <text evidence="2">The sequence shown here is derived from an EMBL/GenBank/DDBJ whole genome shotgun (WGS) entry which is preliminary data.</text>
</comment>